<dbReference type="GO" id="GO:0004659">
    <property type="term" value="F:prenyltransferase activity"/>
    <property type="evidence" value="ECO:0007669"/>
    <property type="project" value="InterPro"/>
</dbReference>
<sequence length="299" mass="34381">MTKKQFVELTEIYNLPINFFLFIIGMSYSLANFHVFFNWRVVLFACVLSLIYIATNIHNNYHDFQNAKLVSYKEKSNIIGRENLNLSLVRQYMTFFFALAFILGAILVYFTDFPTLLLGSFGFFVAWKYSAGKFSIHSTPLAETLPAFMSGVSIPMITAHMASFNVKNTPFFEWRMFLVFLPAMLCVLIGLLCNNTCDLEEDIENGRKTLVYYIGKKVAVFLLNILYLVIFCLMIVNVLLGFLPFLAIFALLLAILPTLRALKIYQSLQSKKETYPLIMKSISIFLMSYALFYFLGVVF</sequence>
<dbReference type="EMBL" id="FUXI01000010">
    <property type="protein sequence ID" value="SJZ66991.1"/>
    <property type="molecule type" value="Genomic_DNA"/>
</dbReference>
<dbReference type="GO" id="GO:0009234">
    <property type="term" value="P:menaquinone biosynthetic process"/>
    <property type="evidence" value="ECO:0007669"/>
    <property type="project" value="TreeGrafter"/>
</dbReference>
<proteinExistence type="predicted"/>
<dbReference type="PANTHER" id="PTHR13929">
    <property type="entry name" value="1,4-DIHYDROXY-2-NAPHTHOATE OCTAPRENYLTRANSFERASE"/>
    <property type="match status" value="1"/>
</dbReference>
<reference evidence="7 8" key="1">
    <citation type="submission" date="2017-02" db="EMBL/GenBank/DDBJ databases">
        <authorList>
            <person name="Peterson S.W."/>
        </authorList>
    </citation>
    <scope>NUCLEOTIDE SEQUENCE [LARGE SCALE GENOMIC DNA]</scope>
    <source>
        <strain evidence="7 8">ATCC BAA-1030</strain>
    </source>
</reference>
<dbReference type="InterPro" id="IPR000537">
    <property type="entry name" value="UbiA_prenyltransferase"/>
</dbReference>
<keyword evidence="3 6" id="KW-0812">Transmembrane</keyword>
<dbReference type="InterPro" id="IPR026046">
    <property type="entry name" value="UBIAD1"/>
</dbReference>
<feature type="transmembrane region" description="Helical" evidence="6">
    <location>
        <begin position="12"/>
        <end position="31"/>
    </location>
</feature>
<dbReference type="CDD" id="cd13962">
    <property type="entry name" value="PT_UbiA_UBIAD1"/>
    <property type="match status" value="1"/>
</dbReference>
<protein>
    <submittedName>
        <fullName evidence="7">1,4-dihydroxy-2-naphthoate octaprenyltransferase</fullName>
    </submittedName>
</protein>
<evidence type="ECO:0000256" key="5">
    <source>
        <dbReference type="ARBA" id="ARBA00023136"/>
    </source>
</evidence>
<evidence type="ECO:0000256" key="6">
    <source>
        <dbReference type="SAM" id="Phobius"/>
    </source>
</evidence>
<feature type="transmembrane region" description="Helical" evidence="6">
    <location>
        <begin position="274"/>
        <end position="295"/>
    </location>
</feature>
<dbReference type="STRING" id="263852.SAMN02745116_01116"/>
<name>A0A1T4MJG1_9ENTE</name>
<feature type="transmembrane region" description="Helical" evidence="6">
    <location>
        <begin position="242"/>
        <end position="262"/>
    </location>
</feature>
<evidence type="ECO:0000256" key="1">
    <source>
        <dbReference type="ARBA" id="ARBA00004141"/>
    </source>
</evidence>
<feature type="transmembrane region" description="Helical" evidence="6">
    <location>
        <begin position="176"/>
        <end position="197"/>
    </location>
</feature>
<dbReference type="AlphaFoldDB" id="A0A1T4MJG1"/>
<evidence type="ECO:0000313" key="8">
    <source>
        <dbReference type="Proteomes" id="UP000190328"/>
    </source>
</evidence>
<keyword evidence="8" id="KW-1185">Reference proteome</keyword>
<evidence type="ECO:0000256" key="3">
    <source>
        <dbReference type="ARBA" id="ARBA00022692"/>
    </source>
</evidence>
<gene>
    <name evidence="7" type="ORF">SAMN02745116_01116</name>
</gene>
<evidence type="ECO:0000256" key="4">
    <source>
        <dbReference type="ARBA" id="ARBA00022989"/>
    </source>
</evidence>
<comment type="subcellular location">
    <subcellularLocation>
        <location evidence="1">Membrane</location>
        <topology evidence="1">Multi-pass membrane protein</topology>
    </subcellularLocation>
</comment>
<feature type="transmembrane region" description="Helical" evidence="6">
    <location>
        <begin position="37"/>
        <end position="55"/>
    </location>
</feature>
<feature type="transmembrane region" description="Helical" evidence="6">
    <location>
        <begin position="218"/>
        <end position="236"/>
    </location>
</feature>
<keyword evidence="2 7" id="KW-0808">Transferase</keyword>
<dbReference type="Proteomes" id="UP000190328">
    <property type="component" value="Unassembled WGS sequence"/>
</dbReference>
<keyword evidence="4 6" id="KW-1133">Transmembrane helix</keyword>
<dbReference type="GO" id="GO:0042371">
    <property type="term" value="P:vitamin K biosynthetic process"/>
    <property type="evidence" value="ECO:0007669"/>
    <property type="project" value="TreeGrafter"/>
</dbReference>
<accession>A0A1T4MJG1</accession>
<feature type="transmembrane region" description="Helical" evidence="6">
    <location>
        <begin position="92"/>
        <end position="110"/>
    </location>
</feature>
<evidence type="ECO:0000313" key="7">
    <source>
        <dbReference type="EMBL" id="SJZ66991.1"/>
    </source>
</evidence>
<dbReference type="GO" id="GO:0016020">
    <property type="term" value="C:membrane"/>
    <property type="evidence" value="ECO:0007669"/>
    <property type="project" value="UniProtKB-SubCell"/>
</dbReference>
<dbReference type="PANTHER" id="PTHR13929:SF0">
    <property type="entry name" value="UBIA PRENYLTRANSFERASE DOMAIN-CONTAINING PROTEIN 1"/>
    <property type="match status" value="1"/>
</dbReference>
<keyword evidence="5 6" id="KW-0472">Membrane</keyword>
<evidence type="ECO:0000256" key="2">
    <source>
        <dbReference type="ARBA" id="ARBA00022679"/>
    </source>
</evidence>
<organism evidence="7 8">
    <name type="scientific">Pilibacter termitis</name>
    <dbReference type="NCBI Taxonomy" id="263852"/>
    <lineage>
        <taxon>Bacteria</taxon>
        <taxon>Bacillati</taxon>
        <taxon>Bacillota</taxon>
        <taxon>Bacilli</taxon>
        <taxon>Lactobacillales</taxon>
        <taxon>Enterococcaceae</taxon>
        <taxon>Pilibacter</taxon>
    </lineage>
</organism>
<dbReference type="Pfam" id="PF01040">
    <property type="entry name" value="UbiA"/>
    <property type="match status" value="1"/>
</dbReference>